<protein>
    <submittedName>
        <fullName evidence="7">ABC-type branched-chain amino acid transport system ATPase component</fullName>
    </submittedName>
</protein>
<name>A0A7M2YX12_9ACTN</name>
<dbReference type="PANTHER" id="PTHR43820">
    <property type="entry name" value="HIGH-AFFINITY BRANCHED-CHAIN AMINO ACID TRANSPORT ATP-BINDING PROTEIN LIVF"/>
    <property type="match status" value="1"/>
</dbReference>
<dbReference type="GO" id="GO:0005524">
    <property type="term" value="F:ATP binding"/>
    <property type="evidence" value="ECO:0007669"/>
    <property type="project" value="UniProtKB-KW"/>
</dbReference>
<dbReference type="PROSITE" id="PS00211">
    <property type="entry name" value="ABC_TRANSPORTER_1"/>
    <property type="match status" value="1"/>
</dbReference>
<dbReference type="Proteomes" id="UP000254134">
    <property type="component" value="Unassembled WGS sequence"/>
</dbReference>
<sequence length="239" mass="26053">MSAAAPLLQLEGINTYYGQIHILQDSSMVVGEGELVCLLGGNASGKSTTLKTILGIVAPRTGRVLLGGEDVTRMPTAHRIRRGLAIVPENRRLFGPMTVLENLEMGAYLRPKADLKEEFERVYTLFPLLYERRSQLAGTLSGGEQQMVAMGRALMSKPKLLLMDEPSMGLAPVLVERSFEIIKQVNDAGVAMLVVEQNANVSLSIADRGYVLSTGRVVLEGKAADLLQNEELRKAYLGR</sequence>
<proteinExistence type="inferred from homology"/>
<dbReference type="GO" id="GO:0015658">
    <property type="term" value="F:branched-chain amino acid transmembrane transporter activity"/>
    <property type="evidence" value="ECO:0007669"/>
    <property type="project" value="TreeGrafter"/>
</dbReference>
<evidence type="ECO:0000313" key="8">
    <source>
        <dbReference type="Proteomes" id="UP000254134"/>
    </source>
</evidence>
<dbReference type="InterPro" id="IPR003593">
    <property type="entry name" value="AAA+_ATPase"/>
</dbReference>
<evidence type="ECO:0000256" key="3">
    <source>
        <dbReference type="ARBA" id="ARBA00022741"/>
    </source>
</evidence>
<dbReference type="PANTHER" id="PTHR43820:SF4">
    <property type="entry name" value="HIGH-AFFINITY BRANCHED-CHAIN AMINO ACID TRANSPORT ATP-BINDING PROTEIN LIVF"/>
    <property type="match status" value="1"/>
</dbReference>
<keyword evidence="8" id="KW-1185">Reference proteome</keyword>
<dbReference type="PROSITE" id="PS50893">
    <property type="entry name" value="ABC_TRANSPORTER_2"/>
    <property type="match status" value="1"/>
</dbReference>
<reference evidence="7 8" key="1">
    <citation type="submission" date="2018-07" db="EMBL/GenBank/DDBJ databases">
        <title>High-quality-draft genome sequence of Gaiella occulta.</title>
        <authorList>
            <person name="Severino R."/>
            <person name="Froufe H.J.C."/>
            <person name="Rainey F.A."/>
            <person name="Barroso C."/>
            <person name="Albuquerque L."/>
            <person name="Lobo-Da-Cunha A."/>
            <person name="Da Costa M.S."/>
            <person name="Egas C."/>
        </authorList>
    </citation>
    <scope>NUCLEOTIDE SEQUENCE [LARGE SCALE GENOMIC DNA]</scope>
    <source>
        <strain evidence="7 8">F2-233</strain>
    </source>
</reference>
<dbReference type="SUPFAM" id="SSF52540">
    <property type="entry name" value="P-loop containing nucleoside triphosphate hydrolases"/>
    <property type="match status" value="1"/>
</dbReference>
<evidence type="ECO:0000256" key="2">
    <source>
        <dbReference type="ARBA" id="ARBA00022448"/>
    </source>
</evidence>
<dbReference type="InterPro" id="IPR003439">
    <property type="entry name" value="ABC_transporter-like_ATP-bd"/>
</dbReference>
<dbReference type="Gene3D" id="3.40.50.300">
    <property type="entry name" value="P-loop containing nucleotide triphosphate hydrolases"/>
    <property type="match status" value="1"/>
</dbReference>
<evidence type="ECO:0000256" key="4">
    <source>
        <dbReference type="ARBA" id="ARBA00022840"/>
    </source>
</evidence>
<accession>A0A7M2YX12</accession>
<dbReference type="RefSeq" id="WP_114796417.1">
    <property type="nucleotide sequence ID" value="NZ_QQZY01000004.1"/>
</dbReference>
<keyword evidence="4" id="KW-0067">ATP-binding</keyword>
<keyword evidence="5" id="KW-0029">Amino-acid transport</keyword>
<dbReference type="EMBL" id="QQZY01000004">
    <property type="protein sequence ID" value="RDI74424.1"/>
    <property type="molecule type" value="Genomic_DNA"/>
</dbReference>
<dbReference type="InterPro" id="IPR027417">
    <property type="entry name" value="P-loop_NTPase"/>
</dbReference>
<dbReference type="GO" id="GO:0015807">
    <property type="term" value="P:L-amino acid transport"/>
    <property type="evidence" value="ECO:0007669"/>
    <property type="project" value="TreeGrafter"/>
</dbReference>
<dbReference type="OrthoDB" id="9776369at2"/>
<dbReference type="Pfam" id="PF00005">
    <property type="entry name" value="ABC_tran"/>
    <property type="match status" value="1"/>
</dbReference>
<evidence type="ECO:0000313" key="7">
    <source>
        <dbReference type="EMBL" id="RDI74424.1"/>
    </source>
</evidence>
<keyword evidence="3" id="KW-0547">Nucleotide-binding</keyword>
<dbReference type="InterPro" id="IPR052156">
    <property type="entry name" value="BCAA_Transport_ATP-bd_LivF"/>
</dbReference>
<dbReference type="GO" id="GO:0016887">
    <property type="term" value="F:ATP hydrolysis activity"/>
    <property type="evidence" value="ECO:0007669"/>
    <property type="project" value="InterPro"/>
</dbReference>
<organism evidence="7 8">
    <name type="scientific">Gaiella occulta</name>
    <dbReference type="NCBI Taxonomy" id="1002870"/>
    <lineage>
        <taxon>Bacteria</taxon>
        <taxon>Bacillati</taxon>
        <taxon>Actinomycetota</taxon>
        <taxon>Thermoleophilia</taxon>
        <taxon>Gaiellales</taxon>
        <taxon>Gaiellaceae</taxon>
        <taxon>Gaiella</taxon>
    </lineage>
</organism>
<gene>
    <name evidence="7" type="ORF">Gocc_2000</name>
</gene>
<dbReference type="AlphaFoldDB" id="A0A7M2YX12"/>
<dbReference type="CDD" id="cd03224">
    <property type="entry name" value="ABC_TM1139_LivF_branched"/>
    <property type="match status" value="1"/>
</dbReference>
<reference evidence="8" key="2">
    <citation type="journal article" date="2019" name="MicrobiologyOpen">
        <title>High-quality draft genome sequence of Gaiella occulta isolated from a 150 meter deep mineral water borehole and comparison with the genome sequences of other deep-branching lineages of the phylum Actinobacteria.</title>
        <authorList>
            <person name="Severino R."/>
            <person name="Froufe H.J.C."/>
            <person name="Barroso C."/>
            <person name="Albuquerque L."/>
            <person name="Lobo-da-Cunha A."/>
            <person name="da Costa M.S."/>
            <person name="Egas C."/>
        </authorList>
    </citation>
    <scope>NUCLEOTIDE SEQUENCE [LARGE SCALE GENOMIC DNA]</scope>
    <source>
        <strain evidence="8">F2-233</strain>
    </source>
</reference>
<evidence type="ECO:0000256" key="1">
    <source>
        <dbReference type="ARBA" id="ARBA00005417"/>
    </source>
</evidence>
<evidence type="ECO:0000259" key="6">
    <source>
        <dbReference type="PROSITE" id="PS50893"/>
    </source>
</evidence>
<feature type="domain" description="ABC transporter" evidence="6">
    <location>
        <begin position="8"/>
        <end position="239"/>
    </location>
</feature>
<comment type="similarity">
    <text evidence="1">Belongs to the ABC transporter superfamily.</text>
</comment>
<comment type="caution">
    <text evidence="7">The sequence shown here is derived from an EMBL/GenBank/DDBJ whole genome shotgun (WGS) entry which is preliminary data.</text>
</comment>
<dbReference type="InterPro" id="IPR017871">
    <property type="entry name" value="ABC_transporter-like_CS"/>
</dbReference>
<keyword evidence="2" id="KW-0813">Transport</keyword>
<evidence type="ECO:0000256" key="5">
    <source>
        <dbReference type="ARBA" id="ARBA00022970"/>
    </source>
</evidence>
<dbReference type="SMART" id="SM00382">
    <property type="entry name" value="AAA"/>
    <property type="match status" value="1"/>
</dbReference>